<protein>
    <submittedName>
        <fullName evidence="3">MerR family transcriptional regulator</fullName>
    </submittedName>
</protein>
<reference evidence="3 4" key="1">
    <citation type="submission" date="2019-05" db="EMBL/GenBank/DDBJ databases">
        <title>Comparative genomics and metabolomics analyses of clavulanic acid producing Streptomyces species provides insight into specialized metabolism and evolution of beta-lactam biosynthetic gene clusters.</title>
        <authorList>
            <person name="Moore M.A."/>
            <person name="Cruz-Morales P."/>
            <person name="Barona Gomez F."/>
            <person name="Kapil T."/>
        </authorList>
    </citation>
    <scope>NUCLEOTIDE SEQUENCE [LARGE SCALE GENOMIC DNA]</scope>
    <source>
        <strain evidence="3 4">NRRL 5741</strain>
    </source>
</reference>
<feature type="domain" description="HTH merR-type" evidence="2">
    <location>
        <begin position="7"/>
        <end position="77"/>
    </location>
</feature>
<organism evidence="3 4">
    <name type="scientific">Streptomyces jumonjinensis</name>
    <dbReference type="NCBI Taxonomy" id="1945"/>
    <lineage>
        <taxon>Bacteria</taxon>
        <taxon>Bacillati</taxon>
        <taxon>Actinomycetota</taxon>
        <taxon>Actinomycetes</taxon>
        <taxon>Kitasatosporales</taxon>
        <taxon>Streptomycetaceae</taxon>
        <taxon>Streptomyces</taxon>
    </lineage>
</organism>
<evidence type="ECO:0000313" key="3">
    <source>
        <dbReference type="EMBL" id="MQT03773.1"/>
    </source>
</evidence>
<dbReference type="RefSeq" id="WP_153525295.1">
    <property type="nucleotide sequence ID" value="NZ_JBEPDZ010000041.1"/>
</dbReference>
<dbReference type="SMART" id="SM00422">
    <property type="entry name" value="HTH_MERR"/>
    <property type="match status" value="1"/>
</dbReference>
<dbReference type="GO" id="GO:0003677">
    <property type="term" value="F:DNA binding"/>
    <property type="evidence" value="ECO:0007669"/>
    <property type="project" value="UniProtKB-KW"/>
</dbReference>
<dbReference type="InterPro" id="IPR046938">
    <property type="entry name" value="DNA_clamp_sf"/>
</dbReference>
<dbReference type="SUPFAM" id="SSF55979">
    <property type="entry name" value="DNA clamp"/>
    <property type="match status" value="2"/>
</dbReference>
<name>A0A646KNE7_STRJU</name>
<dbReference type="OrthoDB" id="7849865at2"/>
<dbReference type="Gene3D" id="1.10.1660.10">
    <property type="match status" value="1"/>
</dbReference>
<dbReference type="InterPro" id="IPR047057">
    <property type="entry name" value="MerR_fam"/>
</dbReference>
<keyword evidence="4" id="KW-1185">Reference proteome</keyword>
<dbReference type="InterPro" id="IPR009061">
    <property type="entry name" value="DNA-bd_dom_put_sf"/>
</dbReference>
<gene>
    <name evidence="3" type="ORF">FF041_27475</name>
</gene>
<evidence type="ECO:0000259" key="2">
    <source>
        <dbReference type="PROSITE" id="PS50937"/>
    </source>
</evidence>
<sequence length="362" mass="38014">MDSTAELLSISAFARRVGLTPSALRFYDDCRVLPPASVDGTTGYRYYTPDQEERAALLRGLRAAGVPLAEVAVVLDGPGSEARTVLERHRERVRERTRAADAAIESVLRSLDGARAPAEVTLGGVELASAARQVVPAAGADERYPAVGCVLIEIEDGEIRFVATDRYRLSLRTLRPLAVKGPPGRLLLAAEVLAGLGGWAARAAEVTLEVHPDAARAHGLGEVRELPVSRERFPGYREMLSALTPPAHRAVVDRAELAGAVERCGPARAVVLALAGDRLSVSPVDGLSRAVVLTAVRQDAGSARVGFDPAVLLSALESSVGPDVLLEIATPAEPVVVRSADQGGFTTLVMPVALGPKEGALS</sequence>
<keyword evidence="1" id="KW-0238">DNA-binding</keyword>
<dbReference type="PANTHER" id="PTHR30204:SF97">
    <property type="entry name" value="MERR FAMILY REGULATORY PROTEIN"/>
    <property type="match status" value="1"/>
</dbReference>
<dbReference type="PANTHER" id="PTHR30204">
    <property type="entry name" value="REDOX-CYCLING DRUG-SENSING TRANSCRIPTIONAL ACTIVATOR SOXR"/>
    <property type="match status" value="1"/>
</dbReference>
<dbReference type="GO" id="GO:0003700">
    <property type="term" value="F:DNA-binding transcription factor activity"/>
    <property type="evidence" value="ECO:0007669"/>
    <property type="project" value="InterPro"/>
</dbReference>
<dbReference type="Gene3D" id="3.10.150.10">
    <property type="entry name" value="DNA Polymerase III, subunit A, domain 2"/>
    <property type="match status" value="2"/>
</dbReference>
<dbReference type="SUPFAM" id="SSF46955">
    <property type="entry name" value="Putative DNA-binding domain"/>
    <property type="match status" value="1"/>
</dbReference>
<dbReference type="CDD" id="cd00140">
    <property type="entry name" value="beta_clamp"/>
    <property type="match status" value="1"/>
</dbReference>
<dbReference type="Pfam" id="PF13411">
    <property type="entry name" value="MerR_1"/>
    <property type="match status" value="1"/>
</dbReference>
<dbReference type="Proteomes" id="UP000419138">
    <property type="component" value="Unassembled WGS sequence"/>
</dbReference>
<dbReference type="GO" id="GO:0006260">
    <property type="term" value="P:DNA replication"/>
    <property type="evidence" value="ECO:0007669"/>
    <property type="project" value="InterPro"/>
</dbReference>
<proteinExistence type="predicted"/>
<dbReference type="EMBL" id="VCLA01000178">
    <property type="protein sequence ID" value="MQT03773.1"/>
    <property type="molecule type" value="Genomic_DNA"/>
</dbReference>
<accession>A0A646KNE7</accession>
<evidence type="ECO:0000313" key="4">
    <source>
        <dbReference type="Proteomes" id="UP000419138"/>
    </source>
</evidence>
<dbReference type="InterPro" id="IPR001001">
    <property type="entry name" value="DNA_polIII_beta"/>
</dbReference>
<dbReference type="InterPro" id="IPR000551">
    <property type="entry name" value="MerR-type_HTH_dom"/>
</dbReference>
<dbReference type="PROSITE" id="PS50937">
    <property type="entry name" value="HTH_MERR_2"/>
    <property type="match status" value="1"/>
</dbReference>
<comment type="caution">
    <text evidence="3">The sequence shown here is derived from an EMBL/GenBank/DDBJ whole genome shotgun (WGS) entry which is preliminary data.</text>
</comment>
<dbReference type="SMART" id="SM00480">
    <property type="entry name" value="POL3Bc"/>
    <property type="match status" value="1"/>
</dbReference>
<dbReference type="GO" id="GO:0009360">
    <property type="term" value="C:DNA polymerase III complex"/>
    <property type="evidence" value="ECO:0007669"/>
    <property type="project" value="InterPro"/>
</dbReference>
<dbReference type="AlphaFoldDB" id="A0A646KNE7"/>
<evidence type="ECO:0000256" key="1">
    <source>
        <dbReference type="ARBA" id="ARBA00023125"/>
    </source>
</evidence>